<reference evidence="4 5" key="1">
    <citation type="journal article" date="2010" name="Stand. Genomic Sci.">
        <title>Complete genome sequence of Conexibacter woesei type strain (ID131577).</title>
        <authorList>
            <person name="Pukall R."/>
            <person name="Lapidus A."/>
            <person name="Glavina Del Rio T."/>
            <person name="Copeland A."/>
            <person name="Tice H."/>
            <person name="Cheng J.-F."/>
            <person name="Lucas S."/>
            <person name="Chen F."/>
            <person name="Nolan M."/>
            <person name="Bruce D."/>
            <person name="Goodwin L."/>
            <person name="Pitluck S."/>
            <person name="Mavromatis K."/>
            <person name="Ivanova N."/>
            <person name="Ovchinnikova G."/>
            <person name="Pati A."/>
            <person name="Chen A."/>
            <person name="Palaniappan K."/>
            <person name="Land M."/>
            <person name="Hauser L."/>
            <person name="Chang Y.-J."/>
            <person name="Jeffries C.D."/>
            <person name="Chain P."/>
            <person name="Meincke L."/>
            <person name="Sims D."/>
            <person name="Brettin T."/>
            <person name="Detter J.C."/>
            <person name="Rohde M."/>
            <person name="Goeker M."/>
            <person name="Bristow J."/>
            <person name="Eisen J.A."/>
            <person name="Markowitz V."/>
            <person name="Kyrpides N.C."/>
            <person name="Klenk H.-P."/>
            <person name="Hugenholtz P."/>
        </authorList>
    </citation>
    <scope>NUCLEOTIDE SEQUENCE [LARGE SCALE GENOMIC DNA]</scope>
    <source>
        <strain evidence="5">DSM 14684 / CIP 108061 / JCM 11494 / NBRC 100937 / ID131577</strain>
    </source>
</reference>
<dbReference type="InterPro" id="IPR050109">
    <property type="entry name" value="HTH-type_TetR-like_transc_reg"/>
</dbReference>
<feature type="domain" description="HTH tetR-type" evidence="3">
    <location>
        <begin position="20"/>
        <end position="80"/>
    </location>
</feature>
<dbReference type="eggNOG" id="COG1309">
    <property type="taxonomic scope" value="Bacteria"/>
</dbReference>
<evidence type="ECO:0000313" key="5">
    <source>
        <dbReference type="Proteomes" id="UP000008229"/>
    </source>
</evidence>
<name>D3FFG8_CONWI</name>
<reference evidence="5" key="2">
    <citation type="submission" date="2010-01" db="EMBL/GenBank/DDBJ databases">
        <title>The complete genome of Conexibacter woesei DSM 14684.</title>
        <authorList>
            <consortium name="US DOE Joint Genome Institute (JGI-PGF)"/>
            <person name="Lucas S."/>
            <person name="Copeland A."/>
            <person name="Lapidus A."/>
            <person name="Glavina del Rio T."/>
            <person name="Dalin E."/>
            <person name="Tice H."/>
            <person name="Bruce D."/>
            <person name="Goodwin L."/>
            <person name="Pitluck S."/>
            <person name="Kyrpides N."/>
            <person name="Mavromatis K."/>
            <person name="Ivanova N."/>
            <person name="Mikhailova N."/>
            <person name="Chertkov O."/>
            <person name="Brettin T."/>
            <person name="Detter J.C."/>
            <person name="Han C."/>
            <person name="Larimer F."/>
            <person name="Land M."/>
            <person name="Hauser L."/>
            <person name="Markowitz V."/>
            <person name="Cheng J.-F."/>
            <person name="Hugenholtz P."/>
            <person name="Woyke T."/>
            <person name="Wu D."/>
            <person name="Pukall R."/>
            <person name="Steenblock K."/>
            <person name="Schneider S."/>
            <person name="Klenk H.-P."/>
            <person name="Eisen J.A."/>
        </authorList>
    </citation>
    <scope>NUCLEOTIDE SEQUENCE [LARGE SCALE GENOMIC DNA]</scope>
    <source>
        <strain evidence="5">DSM 14684 / CIP 108061 / JCM 11494 / NBRC 100937 / ID131577</strain>
    </source>
</reference>
<keyword evidence="1 2" id="KW-0238">DNA-binding</keyword>
<proteinExistence type="predicted"/>
<dbReference type="Proteomes" id="UP000008229">
    <property type="component" value="Chromosome"/>
</dbReference>
<gene>
    <name evidence="4" type="ordered locus">Cwoe_5356</name>
</gene>
<sequence length="201" mass="22101">MDELPLLERPLEATERADAASNRKRILCAAARLFEESGAEHVSMQDVARAAGVGMGTMYRRFGDREGLTHALLSESHRRFQDDMVRGLPPLGPGAPARERLHAFGRGYLEILDDHAETLAVAGGNPALGGPDVAYRMHLAILLRDAGVAPGLDVDYAVLTLMAAFEARVHLRMRRELGWSLERVQSGWCQHVDGWLAERPA</sequence>
<dbReference type="KEGG" id="cwo:Cwoe_5356"/>
<dbReference type="Gene3D" id="1.10.357.10">
    <property type="entry name" value="Tetracycline Repressor, domain 2"/>
    <property type="match status" value="1"/>
</dbReference>
<dbReference type="AlphaFoldDB" id="D3FFG8"/>
<dbReference type="HOGENOM" id="CLU_069356_17_2_11"/>
<dbReference type="EMBL" id="CP001854">
    <property type="protein sequence ID" value="ADB53761.1"/>
    <property type="molecule type" value="Genomic_DNA"/>
</dbReference>
<dbReference type="RefSeq" id="WP_012936812.1">
    <property type="nucleotide sequence ID" value="NC_013739.1"/>
</dbReference>
<dbReference type="SUPFAM" id="SSF46689">
    <property type="entry name" value="Homeodomain-like"/>
    <property type="match status" value="1"/>
</dbReference>
<dbReference type="PROSITE" id="PS50977">
    <property type="entry name" value="HTH_TETR_2"/>
    <property type="match status" value="1"/>
</dbReference>
<evidence type="ECO:0000256" key="2">
    <source>
        <dbReference type="PROSITE-ProRule" id="PRU00335"/>
    </source>
</evidence>
<dbReference type="InterPro" id="IPR009057">
    <property type="entry name" value="Homeodomain-like_sf"/>
</dbReference>
<evidence type="ECO:0000256" key="1">
    <source>
        <dbReference type="ARBA" id="ARBA00023125"/>
    </source>
</evidence>
<dbReference type="OrthoDB" id="4542210at2"/>
<dbReference type="Pfam" id="PF00440">
    <property type="entry name" value="TetR_N"/>
    <property type="match status" value="1"/>
</dbReference>
<evidence type="ECO:0000313" key="4">
    <source>
        <dbReference type="EMBL" id="ADB53761.1"/>
    </source>
</evidence>
<dbReference type="GO" id="GO:0000976">
    <property type="term" value="F:transcription cis-regulatory region binding"/>
    <property type="evidence" value="ECO:0007669"/>
    <property type="project" value="TreeGrafter"/>
</dbReference>
<dbReference type="STRING" id="469383.Cwoe_5356"/>
<accession>D3FFG8</accession>
<keyword evidence="5" id="KW-1185">Reference proteome</keyword>
<organism evidence="4 5">
    <name type="scientific">Conexibacter woesei (strain DSM 14684 / CCUG 47730 / CIP 108061 / JCM 11494 / NBRC 100937 / ID131577)</name>
    <dbReference type="NCBI Taxonomy" id="469383"/>
    <lineage>
        <taxon>Bacteria</taxon>
        <taxon>Bacillati</taxon>
        <taxon>Actinomycetota</taxon>
        <taxon>Thermoleophilia</taxon>
        <taxon>Solirubrobacterales</taxon>
        <taxon>Conexibacteraceae</taxon>
        <taxon>Conexibacter</taxon>
    </lineage>
</organism>
<feature type="DNA-binding region" description="H-T-H motif" evidence="2">
    <location>
        <begin position="43"/>
        <end position="62"/>
    </location>
</feature>
<evidence type="ECO:0000259" key="3">
    <source>
        <dbReference type="PROSITE" id="PS50977"/>
    </source>
</evidence>
<dbReference type="GO" id="GO:0003700">
    <property type="term" value="F:DNA-binding transcription factor activity"/>
    <property type="evidence" value="ECO:0007669"/>
    <property type="project" value="TreeGrafter"/>
</dbReference>
<dbReference type="InterPro" id="IPR001647">
    <property type="entry name" value="HTH_TetR"/>
</dbReference>
<dbReference type="PRINTS" id="PR00455">
    <property type="entry name" value="HTHTETR"/>
</dbReference>
<dbReference type="PANTHER" id="PTHR30055:SF209">
    <property type="entry name" value="POSSIBLE TRANSCRIPTIONAL REGULATORY PROTEIN (PROBABLY TETR-FAMILY)"/>
    <property type="match status" value="1"/>
</dbReference>
<dbReference type="PANTHER" id="PTHR30055">
    <property type="entry name" value="HTH-TYPE TRANSCRIPTIONAL REGULATOR RUTR"/>
    <property type="match status" value="1"/>
</dbReference>
<protein>
    <submittedName>
        <fullName evidence="4">Transcriptional regulator, TetR family</fullName>
    </submittedName>
</protein>